<keyword evidence="2" id="KW-1185">Reference proteome</keyword>
<protein>
    <recommendedName>
        <fullName evidence="3">Helix-turn-helix domain-containing protein</fullName>
    </recommendedName>
</protein>
<proteinExistence type="predicted"/>
<organism evidence="1 2">
    <name type="scientific">Citreimonas salinaria</name>
    <dbReference type="NCBI Taxonomy" id="321339"/>
    <lineage>
        <taxon>Bacteria</taxon>
        <taxon>Pseudomonadati</taxon>
        <taxon>Pseudomonadota</taxon>
        <taxon>Alphaproteobacteria</taxon>
        <taxon>Rhodobacterales</taxon>
        <taxon>Roseobacteraceae</taxon>
        <taxon>Citreimonas</taxon>
    </lineage>
</organism>
<reference evidence="1 2" key="1">
    <citation type="submission" date="2016-10" db="EMBL/GenBank/DDBJ databases">
        <authorList>
            <person name="de Groot N.N."/>
        </authorList>
    </citation>
    <scope>NUCLEOTIDE SEQUENCE [LARGE SCALE GENOMIC DNA]</scope>
    <source>
        <strain evidence="1 2">DSM 26880</strain>
    </source>
</reference>
<dbReference type="OrthoDB" id="7726947at2"/>
<evidence type="ECO:0000313" key="1">
    <source>
        <dbReference type="EMBL" id="SDY53817.1"/>
    </source>
</evidence>
<gene>
    <name evidence="1" type="ORF">SAMN05444340_11018</name>
</gene>
<accession>A0A1H3KNR4</accession>
<dbReference type="STRING" id="321339.SAMN05444340_11018"/>
<name>A0A1H3KNR4_9RHOB</name>
<evidence type="ECO:0000313" key="2">
    <source>
        <dbReference type="Proteomes" id="UP000199286"/>
    </source>
</evidence>
<dbReference type="EMBL" id="FNPF01000010">
    <property type="protein sequence ID" value="SDY53817.1"/>
    <property type="molecule type" value="Genomic_DNA"/>
</dbReference>
<dbReference type="RefSeq" id="WP_089883789.1">
    <property type="nucleotide sequence ID" value="NZ_FNPF01000010.1"/>
</dbReference>
<sequence>MTKTDRWFSSPTQVYWCCKALIEGRSISHKTEIREVRGWRLAAICERLRKQYHWPILTEYRGPENTAYYRLAPGTDLTKLRYPASARALADEVAR</sequence>
<dbReference type="AlphaFoldDB" id="A0A1H3KNR4"/>
<dbReference type="Proteomes" id="UP000199286">
    <property type="component" value="Unassembled WGS sequence"/>
</dbReference>
<evidence type="ECO:0008006" key="3">
    <source>
        <dbReference type="Google" id="ProtNLM"/>
    </source>
</evidence>